<dbReference type="AlphaFoldDB" id="A0AAU8CLM5"/>
<protein>
    <submittedName>
        <fullName evidence="3">Cupin domain-containing protein</fullName>
    </submittedName>
</protein>
<dbReference type="InterPro" id="IPR011051">
    <property type="entry name" value="RmlC_Cupin_sf"/>
</dbReference>
<evidence type="ECO:0000256" key="1">
    <source>
        <dbReference type="SAM" id="SignalP"/>
    </source>
</evidence>
<dbReference type="RefSeq" id="WP_353644864.1">
    <property type="nucleotide sequence ID" value="NZ_CP159253.1"/>
</dbReference>
<feature type="domain" description="Cupin type-2" evidence="2">
    <location>
        <begin position="56"/>
        <end position="123"/>
    </location>
</feature>
<dbReference type="InterPro" id="IPR013096">
    <property type="entry name" value="Cupin_2"/>
</dbReference>
<evidence type="ECO:0000313" key="3">
    <source>
        <dbReference type="EMBL" id="XCG47592.1"/>
    </source>
</evidence>
<reference evidence="3" key="1">
    <citation type="submission" date="2024-06" db="EMBL/GenBank/DDBJ databases">
        <title>Mesorhizobium karijinii sp. nov., a symbiont of the iconic Swainsona formosa from arid Australia.</title>
        <authorList>
            <person name="Hill Y.J."/>
            <person name="Watkin E.L.J."/>
            <person name="O'Hara G.W."/>
            <person name="Terpolilli J."/>
            <person name="Tye M.L."/>
            <person name="Kohlmeier M.G."/>
        </authorList>
    </citation>
    <scope>NUCLEOTIDE SEQUENCE</scope>
    <source>
        <strain evidence="3">WSM2240</strain>
    </source>
</reference>
<evidence type="ECO:0000259" key="2">
    <source>
        <dbReference type="Pfam" id="PF07883"/>
    </source>
</evidence>
<dbReference type="SUPFAM" id="SSF51182">
    <property type="entry name" value="RmlC-like cupins"/>
    <property type="match status" value="1"/>
</dbReference>
<feature type="signal peptide" evidence="1">
    <location>
        <begin position="1"/>
        <end position="22"/>
    </location>
</feature>
<proteinExistence type="predicted"/>
<feature type="chain" id="PRO_5043347222" evidence="1">
    <location>
        <begin position="23"/>
        <end position="137"/>
    </location>
</feature>
<sequence>MGPLLSAMASLALVGATSLGMAQELNEIDRPASELKEVLAHKAEIPAGANQIRVVRVELEPNTAAAWHTHPSPVYVYVVEGELVMEVEGQEPRTIGPGEAVAEPLDARMRVLNTTEEPARAVVFQVSPTQEEFLEQE</sequence>
<dbReference type="InterPro" id="IPR014710">
    <property type="entry name" value="RmlC-like_jellyroll"/>
</dbReference>
<name>A0AAU8CLM5_9HYPH</name>
<gene>
    <name evidence="3" type="ORF">ABVK50_20325</name>
</gene>
<dbReference type="Gene3D" id="2.60.120.10">
    <property type="entry name" value="Jelly Rolls"/>
    <property type="match status" value="1"/>
</dbReference>
<accession>A0AAU8CLM5</accession>
<dbReference type="PANTHER" id="PTHR38599:SF1">
    <property type="entry name" value="CUPIN DOMAIN PROTEIN (AFU_ORTHOLOGUE AFUA_3G13620)"/>
    <property type="match status" value="1"/>
</dbReference>
<dbReference type="PANTHER" id="PTHR38599">
    <property type="entry name" value="CUPIN DOMAIN PROTEIN (AFU_ORTHOLOGUE AFUA_3G13620)"/>
    <property type="match status" value="1"/>
</dbReference>
<dbReference type="EMBL" id="CP159253">
    <property type="protein sequence ID" value="XCG47592.1"/>
    <property type="molecule type" value="Genomic_DNA"/>
</dbReference>
<dbReference type="Pfam" id="PF07883">
    <property type="entry name" value="Cupin_2"/>
    <property type="match status" value="1"/>
</dbReference>
<organism evidence="3">
    <name type="scientific">Mesorhizobium sp. WSM2240</name>
    <dbReference type="NCBI Taxonomy" id="3228851"/>
    <lineage>
        <taxon>Bacteria</taxon>
        <taxon>Pseudomonadati</taxon>
        <taxon>Pseudomonadota</taxon>
        <taxon>Alphaproteobacteria</taxon>
        <taxon>Hyphomicrobiales</taxon>
        <taxon>Phyllobacteriaceae</taxon>
        <taxon>Mesorhizobium</taxon>
    </lineage>
</organism>
<keyword evidence="1" id="KW-0732">Signal</keyword>